<evidence type="ECO:0000256" key="1">
    <source>
        <dbReference type="ARBA" id="ARBA00022737"/>
    </source>
</evidence>
<sequence>MDMGLARFRQMDERTVVSWNLMIFSLAQNGRAKEALTLFHEMRNSEFEPDEATVVTVLPDEDIKLDTLYNYFYNIDPIVIGLNFKCALDSEKAFEALYYIKQEQNANRNSPRSNLYGRVVLEDDYTPKEAVGEYL</sequence>
<evidence type="ECO:0000313" key="4">
    <source>
        <dbReference type="Proteomes" id="UP000224567"/>
    </source>
</evidence>
<proteinExistence type="predicted"/>
<evidence type="ECO:0000256" key="2">
    <source>
        <dbReference type="PROSITE-ProRule" id="PRU00708"/>
    </source>
</evidence>
<dbReference type="Gene3D" id="1.25.40.10">
    <property type="entry name" value="Tetratricopeptide repeat domain"/>
    <property type="match status" value="1"/>
</dbReference>
<dbReference type="InterPro" id="IPR002885">
    <property type="entry name" value="PPR_rpt"/>
</dbReference>
<gene>
    <name evidence="3" type="ORF">CQW23_10137</name>
</gene>
<dbReference type="OrthoDB" id="185373at2759"/>
<organism evidence="3 4">
    <name type="scientific">Capsicum baccatum</name>
    <name type="common">Peruvian pepper</name>
    <dbReference type="NCBI Taxonomy" id="33114"/>
    <lineage>
        <taxon>Eukaryota</taxon>
        <taxon>Viridiplantae</taxon>
        <taxon>Streptophyta</taxon>
        <taxon>Embryophyta</taxon>
        <taxon>Tracheophyta</taxon>
        <taxon>Spermatophyta</taxon>
        <taxon>Magnoliopsida</taxon>
        <taxon>eudicotyledons</taxon>
        <taxon>Gunneridae</taxon>
        <taxon>Pentapetalae</taxon>
        <taxon>asterids</taxon>
        <taxon>lamiids</taxon>
        <taxon>Solanales</taxon>
        <taxon>Solanaceae</taxon>
        <taxon>Solanoideae</taxon>
        <taxon>Capsiceae</taxon>
        <taxon>Capsicum</taxon>
    </lineage>
</organism>
<keyword evidence="4" id="KW-1185">Reference proteome</keyword>
<dbReference type="PROSITE" id="PS51375">
    <property type="entry name" value="PPR"/>
    <property type="match status" value="1"/>
</dbReference>
<dbReference type="STRING" id="33114.A0A2G2WYW1"/>
<dbReference type="PANTHER" id="PTHR47926:SF382">
    <property type="entry name" value="PENTACOTRIPEPTIDE-REPEAT REGION OF PRORP DOMAIN-CONTAINING PROTEIN"/>
    <property type="match status" value="1"/>
</dbReference>
<feature type="repeat" description="PPR" evidence="2">
    <location>
        <begin position="15"/>
        <end position="49"/>
    </location>
</feature>
<dbReference type="InterPro" id="IPR046960">
    <property type="entry name" value="PPR_At4g14850-like_plant"/>
</dbReference>
<dbReference type="NCBIfam" id="TIGR00756">
    <property type="entry name" value="PPR"/>
    <property type="match status" value="1"/>
</dbReference>
<keyword evidence="1" id="KW-0677">Repeat</keyword>
<dbReference type="GO" id="GO:0009451">
    <property type="term" value="P:RNA modification"/>
    <property type="evidence" value="ECO:0007669"/>
    <property type="project" value="InterPro"/>
</dbReference>
<reference evidence="3 4" key="1">
    <citation type="journal article" date="2017" name="Genome Biol.">
        <title>New reference genome sequences of hot pepper reveal the massive evolution of plant disease-resistance genes by retroduplication.</title>
        <authorList>
            <person name="Kim S."/>
            <person name="Park J."/>
            <person name="Yeom S.I."/>
            <person name="Kim Y.M."/>
            <person name="Seo E."/>
            <person name="Kim K.T."/>
            <person name="Kim M.S."/>
            <person name="Lee J.M."/>
            <person name="Cheong K."/>
            <person name="Shin H.S."/>
            <person name="Kim S.B."/>
            <person name="Han K."/>
            <person name="Lee J."/>
            <person name="Park M."/>
            <person name="Lee H.A."/>
            <person name="Lee H.Y."/>
            <person name="Lee Y."/>
            <person name="Oh S."/>
            <person name="Lee J.H."/>
            <person name="Choi E."/>
            <person name="Choi E."/>
            <person name="Lee S.E."/>
            <person name="Jeon J."/>
            <person name="Kim H."/>
            <person name="Choi G."/>
            <person name="Song H."/>
            <person name="Lee J."/>
            <person name="Lee S.C."/>
            <person name="Kwon J.K."/>
            <person name="Lee H.Y."/>
            <person name="Koo N."/>
            <person name="Hong Y."/>
            <person name="Kim R.W."/>
            <person name="Kang W.H."/>
            <person name="Huh J.H."/>
            <person name="Kang B.C."/>
            <person name="Yang T.J."/>
            <person name="Lee Y.H."/>
            <person name="Bennetzen J.L."/>
            <person name="Choi D."/>
        </authorList>
    </citation>
    <scope>NUCLEOTIDE SEQUENCE [LARGE SCALE GENOMIC DNA]</scope>
    <source>
        <strain evidence="4">cv. PBC81</strain>
    </source>
</reference>
<name>A0A2G2WYW1_CAPBA</name>
<protein>
    <submittedName>
        <fullName evidence="3">Pentatricopeptide repeat-containing protein</fullName>
    </submittedName>
</protein>
<dbReference type="InterPro" id="IPR011990">
    <property type="entry name" value="TPR-like_helical_dom_sf"/>
</dbReference>
<dbReference type="AlphaFoldDB" id="A0A2G2WYW1"/>
<comment type="caution">
    <text evidence="3">The sequence shown here is derived from an EMBL/GenBank/DDBJ whole genome shotgun (WGS) entry which is preliminary data.</text>
</comment>
<reference evidence="4" key="2">
    <citation type="journal article" date="2017" name="J. Anim. Genet.">
        <title>Multiple reference genome sequences of hot pepper reveal the massive evolution of plant disease resistance genes by retroduplication.</title>
        <authorList>
            <person name="Kim S."/>
            <person name="Park J."/>
            <person name="Yeom S.-I."/>
            <person name="Kim Y.-M."/>
            <person name="Seo E."/>
            <person name="Kim K.-T."/>
            <person name="Kim M.-S."/>
            <person name="Lee J.M."/>
            <person name="Cheong K."/>
            <person name="Shin H.-S."/>
            <person name="Kim S.-B."/>
            <person name="Han K."/>
            <person name="Lee J."/>
            <person name="Park M."/>
            <person name="Lee H.-A."/>
            <person name="Lee H.-Y."/>
            <person name="Lee Y."/>
            <person name="Oh S."/>
            <person name="Lee J.H."/>
            <person name="Choi E."/>
            <person name="Choi E."/>
            <person name="Lee S.E."/>
            <person name="Jeon J."/>
            <person name="Kim H."/>
            <person name="Choi G."/>
            <person name="Song H."/>
            <person name="Lee J."/>
            <person name="Lee S.-C."/>
            <person name="Kwon J.-K."/>
            <person name="Lee H.-Y."/>
            <person name="Koo N."/>
            <person name="Hong Y."/>
            <person name="Kim R.W."/>
            <person name="Kang W.-H."/>
            <person name="Huh J.H."/>
            <person name="Kang B.-C."/>
            <person name="Yang T.-J."/>
            <person name="Lee Y.-H."/>
            <person name="Bennetzen J.L."/>
            <person name="Choi D."/>
        </authorList>
    </citation>
    <scope>NUCLEOTIDE SEQUENCE [LARGE SCALE GENOMIC DNA]</scope>
    <source>
        <strain evidence="4">cv. PBC81</strain>
    </source>
</reference>
<dbReference type="Proteomes" id="UP000224567">
    <property type="component" value="Unassembled WGS sequence"/>
</dbReference>
<dbReference type="Pfam" id="PF13041">
    <property type="entry name" value="PPR_2"/>
    <property type="match status" value="1"/>
</dbReference>
<dbReference type="PANTHER" id="PTHR47926">
    <property type="entry name" value="PENTATRICOPEPTIDE REPEAT-CONTAINING PROTEIN"/>
    <property type="match status" value="1"/>
</dbReference>
<accession>A0A2G2WYW1</accession>
<dbReference type="GO" id="GO:0003723">
    <property type="term" value="F:RNA binding"/>
    <property type="evidence" value="ECO:0007669"/>
    <property type="project" value="InterPro"/>
</dbReference>
<evidence type="ECO:0000313" key="3">
    <source>
        <dbReference type="EMBL" id="PHT50390.1"/>
    </source>
</evidence>
<dbReference type="EMBL" id="MLFT02000004">
    <property type="protein sequence ID" value="PHT50390.1"/>
    <property type="molecule type" value="Genomic_DNA"/>
</dbReference>